<feature type="compositionally biased region" description="Basic and acidic residues" evidence="1">
    <location>
        <begin position="1871"/>
        <end position="1897"/>
    </location>
</feature>
<feature type="compositionally biased region" description="Basic and acidic residues" evidence="1">
    <location>
        <begin position="747"/>
        <end position="769"/>
    </location>
</feature>
<feature type="region of interest" description="Disordered" evidence="1">
    <location>
        <begin position="314"/>
        <end position="847"/>
    </location>
</feature>
<evidence type="ECO:0000259" key="2">
    <source>
        <dbReference type="Pfam" id="PF15644"/>
    </source>
</evidence>
<feature type="compositionally biased region" description="Gly residues" evidence="1">
    <location>
        <begin position="378"/>
        <end position="394"/>
    </location>
</feature>
<proteinExistence type="predicted"/>
<feature type="compositionally biased region" description="Low complexity" evidence="1">
    <location>
        <begin position="478"/>
        <end position="489"/>
    </location>
</feature>
<feature type="compositionally biased region" description="Polar residues" evidence="1">
    <location>
        <begin position="704"/>
        <end position="717"/>
    </location>
</feature>
<feature type="compositionally biased region" description="Basic and acidic residues" evidence="1">
    <location>
        <begin position="1413"/>
        <end position="1425"/>
    </location>
</feature>
<comment type="caution">
    <text evidence="4">The sequence shown here is derived from an EMBL/GenBank/DDBJ whole genome shotgun (WGS) entry which is preliminary data.</text>
</comment>
<feature type="compositionally biased region" description="Basic and acidic residues" evidence="1">
    <location>
        <begin position="685"/>
        <end position="701"/>
    </location>
</feature>
<keyword evidence="5" id="KW-1185">Reference proteome</keyword>
<dbReference type="EMBL" id="QZFU01000033">
    <property type="protein sequence ID" value="RJO71465.1"/>
    <property type="molecule type" value="Genomic_DNA"/>
</dbReference>
<feature type="compositionally biased region" description="Low complexity" evidence="1">
    <location>
        <begin position="532"/>
        <end position="542"/>
    </location>
</feature>
<feature type="compositionally biased region" description="Polar residues" evidence="1">
    <location>
        <begin position="1251"/>
        <end position="1271"/>
    </location>
</feature>
<dbReference type="Pfam" id="PF15644">
    <property type="entry name" value="Gln_amidase"/>
    <property type="match status" value="1"/>
</dbReference>
<gene>
    <name evidence="4" type="ORF">D5S18_25200</name>
</gene>
<dbReference type="InterPro" id="IPR057746">
    <property type="entry name" value="CpnT-like_N"/>
</dbReference>
<feature type="domain" description="Tox-PL" evidence="2">
    <location>
        <begin position="1665"/>
        <end position="1798"/>
    </location>
</feature>
<feature type="compositionally biased region" description="Polar residues" evidence="1">
    <location>
        <begin position="775"/>
        <end position="786"/>
    </location>
</feature>
<dbReference type="InterPro" id="IPR028908">
    <property type="entry name" value="Tox-PL_dom"/>
</dbReference>
<feature type="compositionally biased region" description="Pro residues" evidence="1">
    <location>
        <begin position="1323"/>
        <end position="1346"/>
    </location>
</feature>
<organism evidence="4 5">
    <name type="scientific">Nocardia panacis</name>
    <dbReference type="NCBI Taxonomy" id="2340916"/>
    <lineage>
        <taxon>Bacteria</taxon>
        <taxon>Bacillati</taxon>
        <taxon>Actinomycetota</taxon>
        <taxon>Actinomycetes</taxon>
        <taxon>Mycobacteriales</taxon>
        <taxon>Nocardiaceae</taxon>
        <taxon>Nocardia</taxon>
    </lineage>
</organism>
<dbReference type="Gene3D" id="3.90.210.10">
    <property type="entry name" value="Heat-Labile Enterotoxin, subunit A"/>
    <property type="match status" value="1"/>
</dbReference>
<dbReference type="OrthoDB" id="3392804at2"/>
<feature type="compositionally biased region" description="Basic and acidic residues" evidence="1">
    <location>
        <begin position="1906"/>
        <end position="1915"/>
    </location>
</feature>
<feature type="compositionally biased region" description="Polar residues" evidence="1">
    <location>
        <begin position="736"/>
        <end position="746"/>
    </location>
</feature>
<evidence type="ECO:0000259" key="3">
    <source>
        <dbReference type="Pfam" id="PF25547"/>
    </source>
</evidence>
<evidence type="ECO:0000313" key="4">
    <source>
        <dbReference type="EMBL" id="RJO71465.1"/>
    </source>
</evidence>
<name>A0A3A4KP40_9NOCA</name>
<protein>
    <submittedName>
        <fullName evidence="4">Uncharacterized protein</fullName>
    </submittedName>
</protein>
<sequence length="2012" mass="214239">MGVEIPGPLQWVAKYVVGAGDWPEGDETAMRRIAHAWEALHTALDGIDHDAEKTMLDALIALDTGETHDAMSQYWSKVGGKSGLLPVLIADTKHRAEDMKSGATDIEHTKFVIIGALTIFAIQLVQALALAATGVGSLAAAAEEAVAQVATRVAIRMAIKQLLQKLLSRAAARVAAKAALQGALQGTAADLGASLLQIAQHNKSGLSGEDWANLGREAVSGAVAGVVGAGLGSGGAASPLAGAIESKAGRIVSTAAVDGAAGAVGAVAGTAATVPLGGKFEVDPTTLLTSSVAGAAGTGAAHEVGAKVHEVRNSGSEVVAPHSAAESRPTGADATAHRDPNAGAAQSSPLANDNAAPASAGDRPHSVSADMPSAHGSDTGGAVGPHGAELGGGDQLRATSPDPTPMHGSDTGETPKTHETGVTGGDRPSSASVPGHDPDGAAQPRSHDAGPAVAGSDHPRIASETPIVQGLDGGPNVGAHSTAAAAADGGHPHAADSNVAVPDTGSGRPGPPDSGAAMAPQADGSAAHHDSGPTSLSPTPGSHEFGGPAHGWSLNLPGLEAEPLVSADHTGSASHEGGTPSDHVTTAGIADAPDVSTGTRVQMGPEGLDAGRRSDASAAEAPQRPGTEATAGHPDLAQRPESGQAAQSSGLDHSRAGTAAPRSEGRSTETAVPRQDRSNSPSEASKPHEQRSTSREPESRASHRNSPLRSEPTSTHSEGARSKWGSLNLPDIDPPTGTSAHRPSTQAHRDTEPEPHTPAHLDTAPEKPVDPSANREPSSSEQTGTSRDADPGQDTHRPDQPSVPHEWEPVDERGRAGATEQPESRNRPLDDGPDAPVLPHRQPVDPWDTRLHDDRVLVHAEEHGMLPEDVVRDIDSGTLELRPRHLHEPAAQPDYIESPERITREYLQEVAENKVLEPLVRHLYANVEPDKFPAGCPDSELPQHLTRSMPHDALNDAAAQVDPTQMYVNTRGSDERPVWRDRSAGGEFLEERNALFRMDSGGPEVFGTGFKARDLTNLNIASHVGSGRADGFVSLAKSPERTILRELSQMGLGGAEALPDGTFRQIRYMHELYHPYGIDVDATFIDVSRGDPMAAYSMKEAEILAPGGISGDQIYRLWPREVIFDAKGNPLSVRVGDPIYNPNFAHLDNPHFAATRDIPEHLRGSSDPPPAPSWPSHEQHAALLREFRAPGPDDDYVPPSSRESFEYPSASHDPRMYRAPESEPPRPPDRWHSEPRDHVRTFDRGPEGATNHPQSTVPHQTSLGPSDTRYTPPQAAPPLWAHQDPNPRTSMLPDWWPHPDRPAVPHAPEMPTADPPSMRAPESLPPPPHSPPPRTADAPPPAPPESSPRDRAPHTADGPARDQRGTEHRAPPLSERGQAIGPRQEPQHFSRDRAPGAEHDPHPARDFGPQPRHHADTPERPRPVDQETENALQSRKARESYRQRMPEDNRVIDVPGSRAGHAPGYEVRRYTIGPEQQVAVAQVRVHLVASPHLSPQEMRQLIENAHLATDRTFNSGHRLLSGDWLMVDIAFTADPSSAHLLATVDHLPNPHSWHPGDRPEVLIDRIRDQLGLPDTSAHDKLDPADLRQLSNDIARANTPAKFRDIHQDRVFAEHLLQPLENPEFQAAVEDALRDGNRFMVGADPRTNPYGQLINDGGQHFFGRGNNCLDLSLAALSSFHGDPRVGVPRWLDLLSTGKIDMNGELGGADRAARILRGDWLSFNSHGRSIPEQFNALHDYIKQMGPGSSALVGNFWHARDRQTGEFLYDHNGWPVIDGGHATTLVYPYGADGPVWWDPQSNQTSARPPAYLIDDSAHLQFIANDANGGTYGVRNDSHQGAGPKLSGPDLPLSGRVPDRPERVRLGMPESVDAGGDRGRSGDGPRELRDQRPDRHSEHVGELASAHGGEAVRRGDSDRTTGPAKPDLSTEVAHEYSADPRRRPGDPVFDRSDLANRPTGTGPRQLLDDHREANPVLQPARPDVGPRGGLGRPAEPVERNLAGPRDIRVLDSMPRS</sequence>
<feature type="domain" description="Outer membrane channel protein CpnT-like N-terminal" evidence="3">
    <location>
        <begin position="5"/>
        <end position="153"/>
    </location>
</feature>
<feature type="compositionally biased region" description="Basic and acidic residues" evidence="1">
    <location>
        <begin position="1212"/>
        <end position="1246"/>
    </location>
</feature>
<feature type="region of interest" description="Disordered" evidence="1">
    <location>
        <begin position="1189"/>
        <end position="1443"/>
    </location>
</feature>
<feature type="region of interest" description="Disordered" evidence="1">
    <location>
        <begin position="1159"/>
        <end position="1178"/>
    </location>
</feature>
<feature type="region of interest" description="Disordered" evidence="1">
    <location>
        <begin position="1827"/>
        <end position="2012"/>
    </location>
</feature>
<dbReference type="Pfam" id="PF25547">
    <property type="entry name" value="WXG100_2"/>
    <property type="match status" value="1"/>
</dbReference>
<reference evidence="4 5" key="1">
    <citation type="submission" date="2018-09" db="EMBL/GenBank/DDBJ databases">
        <title>YIM PH21274 draft genome.</title>
        <authorList>
            <person name="Miao C."/>
        </authorList>
    </citation>
    <scope>NUCLEOTIDE SEQUENCE [LARGE SCALE GENOMIC DNA]</scope>
    <source>
        <strain evidence="4 5">YIM PH 21724</strain>
    </source>
</reference>
<feature type="compositionally biased region" description="Basic and acidic residues" evidence="1">
    <location>
        <begin position="787"/>
        <end position="815"/>
    </location>
</feature>
<evidence type="ECO:0000313" key="5">
    <source>
        <dbReference type="Proteomes" id="UP000266677"/>
    </source>
</evidence>
<feature type="compositionally biased region" description="Basic and acidic residues" evidence="1">
    <location>
        <begin position="1347"/>
        <end position="1370"/>
    </location>
</feature>
<feature type="compositionally biased region" description="Basic and acidic residues" evidence="1">
    <location>
        <begin position="1928"/>
        <end position="1950"/>
    </location>
</feature>
<accession>A0A3A4KP40</accession>
<feature type="compositionally biased region" description="Basic and acidic residues" evidence="1">
    <location>
        <begin position="1385"/>
        <end position="1405"/>
    </location>
</feature>
<dbReference type="RefSeq" id="WP_120043577.1">
    <property type="nucleotide sequence ID" value="NZ_QZFU01000033.1"/>
</dbReference>
<dbReference type="Proteomes" id="UP000266677">
    <property type="component" value="Unassembled WGS sequence"/>
</dbReference>
<evidence type="ECO:0000256" key="1">
    <source>
        <dbReference type="SAM" id="MobiDB-lite"/>
    </source>
</evidence>